<organism evidence="2 3">
    <name type="scientific">Plastoroseomonas hellenica</name>
    <dbReference type="NCBI Taxonomy" id="2687306"/>
    <lineage>
        <taxon>Bacteria</taxon>
        <taxon>Pseudomonadati</taxon>
        <taxon>Pseudomonadota</taxon>
        <taxon>Alphaproteobacteria</taxon>
        <taxon>Acetobacterales</taxon>
        <taxon>Acetobacteraceae</taxon>
        <taxon>Plastoroseomonas</taxon>
    </lineage>
</organism>
<gene>
    <name evidence="2" type="ORF">GXW71_22600</name>
</gene>
<evidence type="ECO:0000313" key="2">
    <source>
        <dbReference type="EMBL" id="MBR0667168.1"/>
    </source>
</evidence>
<dbReference type="InterPro" id="IPR038020">
    <property type="entry name" value="MbtH-like_sf"/>
</dbReference>
<dbReference type="InterPro" id="IPR005153">
    <property type="entry name" value="MbtH-like_dom"/>
</dbReference>
<dbReference type="InterPro" id="IPR037407">
    <property type="entry name" value="MLP_fam"/>
</dbReference>
<dbReference type="SMART" id="SM00923">
    <property type="entry name" value="MbtH"/>
    <property type="match status" value="1"/>
</dbReference>
<dbReference type="Proteomes" id="UP001196870">
    <property type="component" value="Unassembled WGS sequence"/>
</dbReference>
<evidence type="ECO:0000313" key="3">
    <source>
        <dbReference type="Proteomes" id="UP001196870"/>
    </source>
</evidence>
<keyword evidence="3" id="KW-1185">Reference proteome</keyword>
<proteinExistence type="predicted"/>
<protein>
    <submittedName>
        <fullName evidence="2">MbtH family protein</fullName>
    </submittedName>
</protein>
<dbReference type="Pfam" id="PF03621">
    <property type="entry name" value="MbtH"/>
    <property type="match status" value="1"/>
</dbReference>
<dbReference type="RefSeq" id="WP_211854950.1">
    <property type="nucleotide sequence ID" value="NZ_JAAGBB010000031.1"/>
</dbReference>
<comment type="caution">
    <text evidence="2">The sequence shown here is derived from an EMBL/GenBank/DDBJ whole genome shotgun (WGS) entry which is preliminary data.</text>
</comment>
<feature type="domain" description="MbtH-like" evidence="1">
    <location>
        <begin position="2"/>
        <end position="52"/>
    </location>
</feature>
<dbReference type="PANTHER" id="PTHR38444">
    <property type="entry name" value="ENTEROBACTIN BIOSYNTHESIS PROTEIN YBDZ"/>
    <property type="match status" value="1"/>
</dbReference>
<accession>A0ABS5F3R6</accession>
<sequence length="77" mass="8721">MSVFDSDDVTFQVVVNHEEQFSIWPGFKEIPAGWTAVGVAGTKQECLAHIDQRWTDMRPLSLRLHMDQQASRSSTEA</sequence>
<dbReference type="EMBL" id="JAAGBB010000031">
    <property type="protein sequence ID" value="MBR0667168.1"/>
    <property type="molecule type" value="Genomic_DNA"/>
</dbReference>
<dbReference type="SUPFAM" id="SSF160582">
    <property type="entry name" value="MbtH-like"/>
    <property type="match status" value="1"/>
</dbReference>
<dbReference type="Gene3D" id="3.90.820.10">
    <property type="entry name" value="Structural Genomics, Unknown Function 30-nov-00 1gh9 Mol_id"/>
    <property type="match status" value="1"/>
</dbReference>
<evidence type="ECO:0000259" key="1">
    <source>
        <dbReference type="SMART" id="SM00923"/>
    </source>
</evidence>
<dbReference type="PANTHER" id="PTHR38444:SF1">
    <property type="entry name" value="ENTEROBACTIN BIOSYNTHESIS PROTEIN YBDZ"/>
    <property type="match status" value="1"/>
</dbReference>
<name>A0ABS5F3R6_9PROT</name>
<reference evidence="3" key="1">
    <citation type="journal article" date="2021" name="Syst. Appl. Microbiol.">
        <title>Roseomonas hellenica sp. nov., isolated from roots of wild-growing Alkanna tinctoria.</title>
        <authorList>
            <person name="Rat A."/>
            <person name="Naranjo H.D."/>
            <person name="Lebbe L."/>
            <person name="Cnockaert M."/>
            <person name="Krigas N."/>
            <person name="Grigoriadou K."/>
            <person name="Maloupa E."/>
            <person name="Willems A."/>
        </authorList>
    </citation>
    <scope>NUCLEOTIDE SEQUENCE [LARGE SCALE GENOMIC DNA]</scope>
    <source>
        <strain evidence="3">LMG 31523</strain>
    </source>
</reference>